<accession>A0A5B1M979</accession>
<dbReference type="SUPFAM" id="SSF55718">
    <property type="entry name" value="SCP-like"/>
    <property type="match status" value="2"/>
</dbReference>
<dbReference type="Proteomes" id="UP000324351">
    <property type="component" value="Unassembled WGS sequence"/>
</dbReference>
<name>A0A5B1M979_9ACTN</name>
<reference evidence="2 3" key="1">
    <citation type="submission" date="2019-09" db="EMBL/GenBank/DDBJ databases">
        <title>Nocardioides panacisoli sp. nov., isolated from the soil of a ginseng field.</title>
        <authorList>
            <person name="Cho C."/>
        </authorList>
    </citation>
    <scope>NUCLEOTIDE SEQUENCE [LARGE SCALE GENOMIC DNA]</scope>
    <source>
        <strain evidence="2 3">BN140041</strain>
    </source>
</reference>
<gene>
    <name evidence="2" type="ORF">F0U47_02600</name>
</gene>
<dbReference type="InterPro" id="IPR003033">
    <property type="entry name" value="SCP2_sterol-bd_dom"/>
</dbReference>
<evidence type="ECO:0000313" key="2">
    <source>
        <dbReference type="EMBL" id="KAA1429108.1"/>
    </source>
</evidence>
<feature type="domain" description="SCP2" evidence="1">
    <location>
        <begin position="218"/>
        <end position="317"/>
    </location>
</feature>
<proteinExistence type="predicted"/>
<dbReference type="InterPro" id="IPR036527">
    <property type="entry name" value="SCP2_sterol-bd_dom_sf"/>
</dbReference>
<organism evidence="2 3">
    <name type="scientific">Nocardioides antri</name>
    <dbReference type="NCBI Taxonomy" id="2607659"/>
    <lineage>
        <taxon>Bacteria</taxon>
        <taxon>Bacillati</taxon>
        <taxon>Actinomycetota</taxon>
        <taxon>Actinomycetes</taxon>
        <taxon>Propionibacteriales</taxon>
        <taxon>Nocardioidaceae</taxon>
        <taxon>Nocardioides</taxon>
    </lineage>
</organism>
<dbReference type="RefSeq" id="WP_149748730.1">
    <property type="nucleotide sequence ID" value="NZ_VUJW01000001.1"/>
</dbReference>
<protein>
    <recommendedName>
        <fullName evidence="1">SCP2 domain-containing protein</fullName>
    </recommendedName>
</protein>
<evidence type="ECO:0000313" key="3">
    <source>
        <dbReference type="Proteomes" id="UP000324351"/>
    </source>
</evidence>
<dbReference type="Gene3D" id="3.30.1050.10">
    <property type="entry name" value="SCP2 sterol-binding domain"/>
    <property type="match status" value="2"/>
</dbReference>
<dbReference type="GO" id="GO:0005829">
    <property type="term" value="C:cytosol"/>
    <property type="evidence" value="ECO:0007669"/>
    <property type="project" value="TreeGrafter"/>
</dbReference>
<dbReference type="EMBL" id="VUJW01000001">
    <property type="protein sequence ID" value="KAA1429108.1"/>
    <property type="molecule type" value="Genomic_DNA"/>
</dbReference>
<keyword evidence="3" id="KW-1185">Reference proteome</keyword>
<dbReference type="AlphaFoldDB" id="A0A5B1M979"/>
<feature type="domain" description="SCP2" evidence="1">
    <location>
        <begin position="63"/>
        <end position="159"/>
    </location>
</feature>
<evidence type="ECO:0000259" key="1">
    <source>
        <dbReference type="Pfam" id="PF02036"/>
    </source>
</evidence>
<dbReference type="PANTHER" id="PTHR10094:SF25">
    <property type="entry name" value="SCP2 STEROL-BINDING DOMAIN-CONTAINING PROTEIN 1"/>
    <property type="match status" value="1"/>
</dbReference>
<dbReference type="PANTHER" id="PTHR10094">
    <property type="entry name" value="STEROL CARRIER PROTEIN 2 SCP-2 FAMILY PROTEIN"/>
    <property type="match status" value="1"/>
</dbReference>
<sequence>MGPVSLRALAHATADDVRVLLVEAEAAALVAAVRDASDAEVQAVVDRDEVRHAAIAAILGRLADFALPHRLAGLSGTARVDLEHGGRVVASEVLRVADGTITVVGADAAGGDVDVTLRTSVLGFVRLASGERNAGLEHLAGRLAIEGDPELALGLGGIFAAPGPAGAPPVAVDPRALDPVDVARELAHVDPDHLYAVLASGFRPVVLDEIFRRLPEFVNPRKAQGLRLVVGFRLSGRPDDQLDRFVVRLEDGAVEVLSGVAADAVGRDERSATVTCGAHDFLRLATGHLSPVTGVLRGQLKVRGDKAAALRLAGAFDIPTAVAG</sequence>
<comment type="caution">
    <text evidence="2">The sequence shown here is derived from an EMBL/GenBank/DDBJ whole genome shotgun (WGS) entry which is preliminary data.</text>
</comment>
<dbReference type="Pfam" id="PF02036">
    <property type="entry name" value="SCP2"/>
    <property type="match status" value="2"/>
</dbReference>
<reference evidence="2 3" key="2">
    <citation type="submission" date="2019-09" db="EMBL/GenBank/DDBJ databases">
        <authorList>
            <person name="Jin C."/>
        </authorList>
    </citation>
    <scope>NUCLEOTIDE SEQUENCE [LARGE SCALE GENOMIC DNA]</scope>
    <source>
        <strain evidence="2 3">BN140041</strain>
    </source>
</reference>